<name>A0A4Z2CN05_SCHJA</name>
<dbReference type="GO" id="GO:0005737">
    <property type="term" value="C:cytoplasm"/>
    <property type="evidence" value="ECO:0007669"/>
    <property type="project" value="TreeGrafter"/>
</dbReference>
<proteinExistence type="inferred from homology"/>
<comment type="caution">
    <text evidence="4">The sequence shown here is derived from an EMBL/GenBank/DDBJ whole genome shotgun (WGS) entry which is preliminary data.</text>
</comment>
<dbReference type="Proteomes" id="UP000311919">
    <property type="component" value="Unassembled WGS sequence"/>
</dbReference>
<gene>
    <name evidence="4" type="ORF">EWB00_009121</name>
</gene>
<sequence length="524" mass="59333">MTNSLTRAFDEEIVRCFTFDKVSKASNDQVKLEDRCQISDFKECLSSLLNHYTFPLSHWFGTCLYGAFLEALDIKEQKCMQPVEDCNLDISEDETIIYAFDHHSLVTSQLPDSYDDIVQTADEIIKEIDILMNDNEDIPLSLYNMVQSEYEHPLVSGNIGSGWLPEKAMQDLSLNELNALLEELESCVREYSSILVQELAYREELDFEQEQKDIFIARLNELHRRLERRRRLSMPSDGHIQLLSNSVLAIDNDEIFTSERNAQIDNVGLPPDSVHRETTQFILRAQSAAQAAVAATSSATIAIKKHLRKLSTFSKDISAITAHQSDMCIPVNTACTFPSSKCDINISSERDDHMSHSPTMSTRAIAIARLRKWAGRKSKGPSVTEHTNTFRAFLRRGRHQIKAPINLFVRSREARSAVTSPTSSHFEFPSIPTTLTHSASGHLIGRPELSLDDLEYKYLTTSVPYHRSPRNEGPSVNQLELFNDMLLAILTNNPNLTPMLTDYILNGELHFLPTLFMVVFSALT</sequence>
<dbReference type="PANTHER" id="PTHR12394">
    <property type="entry name" value="ZYGIN"/>
    <property type="match status" value="1"/>
</dbReference>
<evidence type="ECO:0000313" key="5">
    <source>
        <dbReference type="Proteomes" id="UP000311919"/>
    </source>
</evidence>
<keyword evidence="3" id="KW-0175">Coiled coil</keyword>
<comment type="similarity">
    <text evidence="1">Belongs to the zygin family.</text>
</comment>
<dbReference type="GO" id="GO:0030424">
    <property type="term" value="C:axon"/>
    <property type="evidence" value="ECO:0007669"/>
    <property type="project" value="TreeGrafter"/>
</dbReference>
<keyword evidence="2" id="KW-0597">Phosphoprotein</keyword>
<protein>
    <submittedName>
        <fullName evidence="4">Putative zygin isoform 4</fullName>
    </submittedName>
</protein>
<evidence type="ECO:0000313" key="4">
    <source>
        <dbReference type="EMBL" id="TNN05653.1"/>
    </source>
</evidence>
<dbReference type="PANTHER" id="PTHR12394:SF12">
    <property type="entry name" value="LD08195P"/>
    <property type="match status" value="1"/>
</dbReference>
<dbReference type="EMBL" id="SKCS01000513">
    <property type="protein sequence ID" value="TNN05653.1"/>
    <property type="molecule type" value="Genomic_DNA"/>
</dbReference>
<dbReference type="Pfam" id="PF07763">
    <property type="entry name" value="FEZ"/>
    <property type="match status" value="1"/>
</dbReference>
<dbReference type="InterPro" id="IPR011680">
    <property type="entry name" value="FEZ"/>
</dbReference>
<reference evidence="4 5" key="1">
    <citation type="submission" date="2019-03" db="EMBL/GenBank/DDBJ databases">
        <title>An improved genome assembly of the fluke Schistosoma japonicum.</title>
        <authorList>
            <person name="Hu W."/>
            <person name="Luo F."/>
            <person name="Yin M."/>
            <person name="Mo X."/>
            <person name="Sun C."/>
            <person name="Wu Q."/>
            <person name="Zhu B."/>
            <person name="Xiang M."/>
            <person name="Wang J."/>
            <person name="Wang Y."/>
            <person name="Zhang T."/>
            <person name="Xu B."/>
            <person name="Zheng H."/>
            <person name="Feng Z."/>
        </authorList>
    </citation>
    <scope>NUCLEOTIDE SEQUENCE [LARGE SCALE GENOMIC DNA]</scope>
    <source>
        <strain evidence="4">HuSjv2</strain>
        <tissue evidence="4">Worms</tissue>
    </source>
</reference>
<evidence type="ECO:0000256" key="1">
    <source>
        <dbReference type="ARBA" id="ARBA00006788"/>
    </source>
</evidence>
<dbReference type="STRING" id="6182.A0A4Z2CN05"/>
<dbReference type="AlphaFoldDB" id="A0A4Z2CN05"/>
<organism evidence="4 5">
    <name type="scientific">Schistosoma japonicum</name>
    <name type="common">Blood fluke</name>
    <dbReference type="NCBI Taxonomy" id="6182"/>
    <lineage>
        <taxon>Eukaryota</taxon>
        <taxon>Metazoa</taxon>
        <taxon>Spiralia</taxon>
        <taxon>Lophotrochozoa</taxon>
        <taxon>Platyhelminthes</taxon>
        <taxon>Trematoda</taxon>
        <taxon>Digenea</taxon>
        <taxon>Strigeidida</taxon>
        <taxon>Schistosomatoidea</taxon>
        <taxon>Schistosomatidae</taxon>
        <taxon>Schistosoma</taxon>
    </lineage>
</organism>
<evidence type="ECO:0000256" key="3">
    <source>
        <dbReference type="ARBA" id="ARBA00023054"/>
    </source>
</evidence>
<keyword evidence="5" id="KW-1185">Reference proteome</keyword>
<accession>A0A4Z2CN05</accession>
<evidence type="ECO:0000256" key="2">
    <source>
        <dbReference type="ARBA" id="ARBA00022553"/>
    </source>
</evidence>
<dbReference type="OrthoDB" id="7959977at2759"/>